<evidence type="ECO:0000313" key="3">
    <source>
        <dbReference type="Proteomes" id="UP000380217"/>
    </source>
</evidence>
<dbReference type="GO" id="GO:0004316">
    <property type="term" value="F:3-oxoacyl-[acyl-carrier-protein] reductase (NADPH) activity"/>
    <property type="evidence" value="ECO:0007669"/>
    <property type="project" value="UniProtKB-EC"/>
</dbReference>
<dbReference type="Pfam" id="PF13561">
    <property type="entry name" value="adh_short_C2"/>
    <property type="match status" value="1"/>
</dbReference>
<dbReference type="PRINTS" id="PR00081">
    <property type="entry name" value="GDHRDH"/>
</dbReference>
<proteinExistence type="inferred from homology"/>
<dbReference type="GO" id="GO:0030497">
    <property type="term" value="P:fatty acid elongation"/>
    <property type="evidence" value="ECO:0007669"/>
    <property type="project" value="TreeGrafter"/>
</dbReference>
<dbReference type="InterPro" id="IPR002347">
    <property type="entry name" value="SDR_fam"/>
</dbReference>
<comment type="similarity">
    <text evidence="1">Belongs to the short-chain dehydrogenases/reductases (SDR) family.</text>
</comment>
<keyword evidence="2" id="KW-0560">Oxidoreductase</keyword>
<dbReference type="EC" id="1.1.1.100" evidence="2"/>
<dbReference type="RefSeq" id="WP_154864297.1">
    <property type="nucleotide sequence ID" value="NZ_CABHNJ010000024.1"/>
</dbReference>
<sequence length="237" mass="25762">MKKSVFITGITGGLGMAMTEVFINNGYEVSGTCTVNSSRKESFLASYPYVKLYEVDNREILSLESLFNNIFAGGSPNILINNSGIVNDSFIATMPNEHFSKVIDVNLISAWLISKSFINNIDTEESNYKIINISSISGIIGKETQTNYALTKGGLIGLTQLLERTTNIGSICIAPGLIDTDIKKKMSLKSLKEFENTILAHRLGTPIEIANFIFALSGDDISYCNGATYTVDGGVLK</sequence>
<dbReference type="Proteomes" id="UP000380217">
    <property type="component" value="Unassembled WGS sequence"/>
</dbReference>
<accession>A0A564T1E6</accession>
<dbReference type="EMBL" id="CABHNJ010000024">
    <property type="protein sequence ID" value="VUX01033.1"/>
    <property type="molecule type" value="Genomic_DNA"/>
</dbReference>
<evidence type="ECO:0000256" key="1">
    <source>
        <dbReference type="ARBA" id="ARBA00006484"/>
    </source>
</evidence>
<reference evidence="2 3" key="1">
    <citation type="submission" date="2019-07" db="EMBL/GenBank/DDBJ databases">
        <authorList>
            <person name="Hibberd C M."/>
            <person name="Gehrig L. J."/>
            <person name="Chang H.-W."/>
            <person name="Venkatesh S."/>
        </authorList>
    </citation>
    <scope>NUCLEOTIDE SEQUENCE [LARGE SCALE GENOMIC DNA]</scope>
    <source>
        <strain evidence="2">Streptococcus_salivarius_SS_Bg39</strain>
    </source>
</reference>
<name>A0A564T1E6_STRVE</name>
<dbReference type="SUPFAM" id="SSF51735">
    <property type="entry name" value="NAD(P)-binding Rossmann-fold domains"/>
    <property type="match status" value="1"/>
</dbReference>
<dbReference type="PRINTS" id="PR00080">
    <property type="entry name" value="SDRFAMILY"/>
</dbReference>
<protein>
    <submittedName>
        <fullName evidence="2">3-oxoacyl-[acyl-carrier-protein] reductase FabG</fullName>
        <ecNumber evidence="2">1.1.1.100</ecNumber>
    </submittedName>
</protein>
<dbReference type="PANTHER" id="PTHR42760:SF40">
    <property type="entry name" value="3-OXOACYL-[ACYL-CARRIER-PROTEIN] REDUCTASE, CHLOROPLASTIC"/>
    <property type="match status" value="1"/>
</dbReference>
<evidence type="ECO:0000313" key="2">
    <source>
        <dbReference type="EMBL" id="VUX01033.1"/>
    </source>
</evidence>
<dbReference type="PANTHER" id="PTHR42760">
    <property type="entry name" value="SHORT-CHAIN DEHYDROGENASES/REDUCTASES FAMILY MEMBER"/>
    <property type="match status" value="1"/>
</dbReference>
<dbReference type="InterPro" id="IPR036291">
    <property type="entry name" value="NAD(P)-bd_dom_sf"/>
</dbReference>
<gene>
    <name evidence="2" type="primary">fabG_1</name>
    <name evidence="2" type="ORF">SSSS39_01288</name>
</gene>
<dbReference type="AlphaFoldDB" id="A0A564T1E6"/>
<dbReference type="Gene3D" id="3.40.50.720">
    <property type="entry name" value="NAD(P)-binding Rossmann-like Domain"/>
    <property type="match status" value="1"/>
</dbReference>
<organism evidence="2 3">
    <name type="scientific">Streptococcus vestibularis</name>
    <dbReference type="NCBI Taxonomy" id="1343"/>
    <lineage>
        <taxon>Bacteria</taxon>
        <taxon>Bacillati</taxon>
        <taxon>Bacillota</taxon>
        <taxon>Bacilli</taxon>
        <taxon>Lactobacillales</taxon>
        <taxon>Streptococcaceae</taxon>
        <taxon>Streptococcus</taxon>
    </lineage>
</organism>